<dbReference type="Gene3D" id="3.90.1570.10">
    <property type="entry name" value="tt1808, chain A"/>
    <property type="match status" value="1"/>
</dbReference>
<dbReference type="InterPro" id="IPR012296">
    <property type="entry name" value="Nuclease_put_TT1808"/>
</dbReference>
<dbReference type="OrthoDB" id="291316at2"/>
<dbReference type="PANTHER" id="PTHR36558:SF1">
    <property type="entry name" value="RESTRICTION ENDONUCLEASE DOMAIN-CONTAINING PROTEIN-RELATED"/>
    <property type="match status" value="1"/>
</dbReference>
<dbReference type="PANTHER" id="PTHR36558">
    <property type="entry name" value="GLR1098 PROTEIN"/>
    <property type="match status" value="1"/>
</dbReference>
<dbReference type="InterPro" id="IPR008538">
    <property type="entry name" value="Uma2"/>
</dbReference>
<dbReference type="SUPFAM" id="SSF52980">
    <property type="entry name" value="Restriction endonuclease-like"/>
    <property type="match status" value="1"/>
</dbReference>
<dbReference type="RefSeq" id="WP_145385066.1">
    <property type="nucleotide sequence ID" value="NZ_CP037423.1"/>
</dbReference>
<dbReference type="InterPro" id="IPR011335">
    <property type="entry name" value="Restrct_endonuc-II-like"/>
</dbReference>
<proteinExistence type="predicted"/>
<dbReference type="Proteomes" id="UP000319004">
    <property type="component" value="Chromosome"/>
</dbReference>
<reference evidence="2 3" key="1">
    <citation type="submission" date="2019-03" db="EMBL/GenBank/DDBJ databases">
        <title>Deep-cultivation of Planctomycetes and their phenomic and genomic characterization uncovers novel biology.</title>
        <authorList>
            <person name="Wiegand S."/>
            <person name="Jogler M."/>
            <person name="Boedeker C."/>
            <person name="Pinto D."/>
            <person name="Vollmers J."/>
            <person name="Rivas-Marin E."/>
            <person name="Kohn T."/>
            <person name="Peeters S.H."/>
            <person name="Heuer A."/>
            <person name="Rast P."/>
            <person name="Oberbeckmann S."/>
            <person name="Bunk B."/>
            <person name="Jeske O."/>
            <person name="Meyerdierks A."/>
            <person name="Storesund J.E."/>
            <person name="Kallscheuer N."/>
            <person name="Luecker S."/>
            <person name="Lage O.M."/>
            <person name="Pohl T."/>
            <person name="Merkel B.J."/>
            <person name="Hornburger P."/>
            <person name="Mueller R.-W."/>
            <person name="Bruemmer F."/>
            <person name="Labrenz M."/>
            <person name="Spormann A.M."/>
            <person name="Op den Camp H."/>
            <person name="Overmann J."/>
            <person name="Amann R."/>
            <person name="Jetten M.S.M."/>
            <person name="Mascher T."/>
            <person name="Medema M.H."/>
            <person name="Devos D.P."/>
            <person name="Kaster A.-K."/>
            <person name="Ovreas L."/>
            <person name="Rohde M."/>
            <person name="Galperin M.Y."/>
            <person name="Jogler C."/>
        </authorList>
    </citation>
    <scope>NUCLEOTIDE SEQUENCE [LARGE SCALE GENOMIC DNA]</scope>
    <source>
        <strain evidence="2 3">Enr13</strain>
    </source>
</reference>
<gene>
    <name evidence="2" type="ORF">Enr13x_11760</name>
</gene>
<evidence type="ECO:0000259" key="1">
    <source>
        <dbReference type="Pfam" id="PF05685"/>
    </source>
</evidence>
<organism evidence="2 3">
    <name type="scientific">Stieleria neptunia</name>
    <dbReference type="NCBI Taxonomy" id="2527979"/>
    <lineage>
        <taxon>Bacteria</taxon>
        <taxon>Pseudomonadati</taxon>
        <taxon>Planctomycetota</taxon>
        <taxon>Planctomycetia</taxon>
        <taxon>Pirellulales</taxon>
        <taxon>Pirellulaceae</taxon>
        <taxon>Stieleria</taxon>
    </lineage>
</organism>
<accession>A0A518HKH3</accession>
<sequence length="179" mass="20631">MSAAPRYLPHYTVADYRQWEGDWELWQGIPVSMTPSPFGPHQRIAKNVVFEIESQIRKQQCRASVLYEIDWIVSDETVVRPDVVLICGDAPEKHVESPPALVAEIQSESTAGRDREAKRDLYRENGVQTYLLIDPDGETLEAYRRTPTGDWKHEVVNETIRLSICDDCEIQIDRDSLFR</sequence>
<dbReference type="EMBL" id="CP037423">
    <property type="protein sequence ID" value="QDV41338.1"/>
    <property type="molecule type" value="Genomic_DNA"/>
</dbReference>
<dbReference type="Pfam" id="PF05685">
    <property type="entry name" value="Uma2"/>
    <property type="match status" value="1"/>
</dbReference>
<dbReference type="CDD" id="cd06260">
    <property type="entry name" value="DUF820-like"/>
    <property type="match status" value="1"/>
</dbReference>
<keyword evidence="3" id="KW-1185">Reference proteome</keyword>
<feature type="domain" description="Putative restriction endonuclease" evidence="1">
    <location>
        <begin position="14"/>
        <end position="162"/>
    </location>
</feature>
<dbReference type="AlphaFoldDB" id="A0A518HKH3"/>
<protein>
    <recommendedName>
        <fullName evidence="1">Putative restriction endonuclease domain-containing protein</fullName>
    </recommendedName>
</protein>
<name>A0A518HKH3_9BACT</name>
<evidence type="ECO:0000313" key="2">
    <source>
        <dbReference type="EMBL" id="QDV41338.1"/>
    </source>
</evidence>
<dbReference type="KEGG" id="snep:Enr13x_11760"/>
<evidence type="ECO:0000313" key="3">
    <source>
        <dbReference type="Proteomes" id="UP000319004"/>
    </source>
</evidence>